<proteinExistence type="predicted"/>
<gene>
    <name evidence="6" type="ORF">ISN44_As10g028880</name>
</gene>
<name>A0A8T2A3V4_ARASU</name>
<keyword evidence="3" id="KW-0862">Zinc</keyword>
<dbReference type="GO" id="GO:0008270">
    <property type="term" value="F:zinc ion binding"/>
    <property type="evidence" value="ECO:0007669"/>
    <property type="project" value="UniProtKB-KW"/>
</dbReference>
<evidence type="ECO:0000256" key="2">
    <source>
        <dbReference type="ARBA" id="ARBA00022771"/>
    </source>
</evidence>
<feature type="domain" description="RING-type" evidence="5">
    <location>
        <begin position="120"/>
        <end position="164"/>
    </location>
</feature>
<dbReference type="GO" id="GO:0012505">
    <property type="term" value="C:endomembrane system"/>
    <property type="evidence" value="ECO:0007669"/>
    <property type="project" value="TreeGrafter"/>
</dbReference>
<dbReference type="EMBL" id="JAEFBJ010000010">
    <property type="protein sequence ID" value="KAG7566306.1"/>
    <property type="molecule type" value="Genomic_DNA"/>
</dbReference>
<accession>A0A8T2A3V4</accession>
<dbReference type="GO" id="GO:0043161">
    <property type="term" value="P:proteasome-mediated ubiquitin-dependent protein catabolic process"/>
    <property type="evidence" value="ECO:0007669"/>
    <property type="project" value="TreeGrafter"/>
</dbReference>
<protein>
    <submittedName>
        <fullName evidence="6">Zinc finger RING-type</fullName>
    </submittedName>
</protein>
<dbReference type="PANTHER" id="PTHR22763">
    <property type="entry name" value="RING ZINC FINGER PROTEIN"/>
    <property type="match status" value="1"/>
</dbReference>
<dbReference type="Pfam" id="PF13639">
    <property type="entry name" value="zf-RING_2"/>
    <property type="match status" value="1"/>
</dbReference>
<dbReference type="InterPro" id="IPR050731">
    <property type="entry name" value="HRD1_E3_ubiq-ligases"/>
</dbReference>
<keyword evidence="1" id="KW-0479">Metal-binding</keyword>
<comment type="caution">
    <text evidence="6">The sequence shown here is derived from an EMBL/GenBank/DDBJ whole genome shotgun (WGS) entry which is preliminary data.</text>
</comment>
<dbReference type="GO" id="GO:0061630">
    <property type="term" value="F:ubiquitin protein ligase activity"/>
    <property type="evidence" value="ECO:0007669"/>
    <property type="project" value="TreeGrafter"/>
</dbReference>
<dbReference type="Proteomes" id="UP000694251">
    <property type="component" value="Chromosome 10"/>
</dbReference>
<dbReference type="AlphaFoldDB" id="A0A8T2A3V4"/>
<dbReference type="PROSITE" id="PS50089">
    <property type="entry name" value="ZF_RING_2"/>
    <property type="match status" value="1"/>
</dbReference>
<evidence type="ECO:0000313" key="6">
    <source>
        <dbReference type="EMBL" id="KAG7566306.1"/>
    </source>
</evidence>
<evidence type="ECO:0000313" key="7">
    <source>
        <dbReference type="Proteomes" id="UP000694251"/>
    </source>
</evidence>
<reference evidence="6 7" key="1">
    <citation type="submission" date="2020-12" db="EMBL/GenBank/DDBJ databases">
        <title>Concerted genomic and epigenomic changes stabilize Arabidopsis allopolyploids.</title>
        <authorList>
            <person name="Chen Z."/>
        </authorList>
    </citation>
    <scope>NUCLEOTIDE SEQUENCE [LARGE SCALE GENOMIC DNA]</scope>
    <source>
        <strain evidence="6">As9502</strain>
        <tissue evidence="6">Leaf</tissue>
    </source>
</reference>
<dbReference type="SMART" id="SM00184">
    <property type="entry name" value="RING"/>
    <property type="match status" value="1"/>
</dbReference>
<evidence type="ECO:0000256" key="3">
    <source>
        <dbReference type="ARBA" id="ARBA00022833"/>
    </source>
</evidence>
<keyword evidence="7" id="KW-1185">Reference proteome</keyword>
<organism evidence="6 7">
    <name type="scientific">Arabidopsis suecica</name>
    <name type="common">Swedish thale-cress</name>
    <name type="synonym">Cardaminopsis suecica</name>
    <dbReference type="NCBI Taxonomy" id="45249"/>
    <lineage>
        <taxon>Eukaryota</taxon>
        <taxon>Viridiplantae</taxon>
        <taxon>Streptophyta</taxon>
        <taxon>Embryophyta</taxon>
        <taxon>Tracheophyta</taxon>
        <taxon>Spermatophyta</taxon>
        <taxon>Magnoliopsida</taxon>
        <taxon>eudicotyledons</taxon>
        <taxon>Gunneridae</taxon>
        <taxon>Pentapetalae</taxon>
        <taxon>rosids</taxon>
        <taxon>malvids</taxon>
        <taxon>Brassicales</taxon>
        <taxon>Brassicaceae</taxon>
        <taxon>Camelineae</taxon>
        <taxon>Arabidopsis</taxon>
    </lineage>
</organism>
<dbReference type="OrthoDB" id="4348522at2759"/>
<evidence type="ECO:0000256" key="1">
    <source>
        <dbReference type="ARBA" id="ARBA00022723"/>
    </source>
</evidence>
<dbReference type="InterPro" id="IPR001841">
    <property type="entry name" value="Znf_RING"/>
</dbReference>
<sequence>METTRPLITFHAHAVPTPPSFGPLNTLIILRSVKHSDGSVSPILPQIRLKLRSFTYDYVHQVINNRFHDVILSYQISDRILLEARNNQVANSPLFMVLSFEVTETATHGIHPILNGEDSCSICLLEMSTKSKPSIMRLNCCRTFFHEPCLVPWLKREGTCPLCRSPLAM</sequence>
<evidence type="ECO:0000256" key="4">
    <source>
        <dbReference type="PROSITE-ProRule" id="PRU00175"/>
    </source>
</evidence>
<evidence type="ECO:0000259" key="5">
    <source>
        <dbReference type="PROSITE" id="PS50089"/>
    </source>
</evidence>
<keyword evidence="2 4" id="KW-0863">Zinc-finger</keyword>